<feature type="domain" description="Nucleolar 27S pre-rRNA processing Urb2/Npa2 C-terminal" evidence="2">
    <location>
        <begin position="1263"/>
        <end position="1496"/>
    </location>
</feature>
<feature type="compositionally biased region" description="Low complexity" evidence="1">
    <location>
        <begin position="154"/>
        <end position="169"/>
    </location>
</feature>
<organism evidence="3 4">
    <name type="scientific">Aspergillus granulosus</name>
    <dbReference type="NCBI Taxonomy" id="176169"/>
    <lineage>
        <taxon>Eukaryota</taxon>
        <taxon>Fungi</taxon>
        <taxon>Dikarya</taxon>
        <taxon>Ascomycota</taxon>
        <taxon>Pezizomycotina</taxon>
        <taxon>Eurotiomycetes</taxon>
        <taxon>Eurotiomycetidae</taxon>
        <taxon>Eurotiales</taxon>
        <taxon>Aspergillaceae</taxon>
        <taxon>Aspergillus</taxon>
        <taxon>Aspergillus subgen. Nidulantes</taxon>
    </lineage>
</organism>
<reference evidence="3 4" key="1">
    <citation type="submission" date="2024-07" db="EMBL/GenBank/DDBJ databases">
        <title>Section-level genome sequencing and comparative genomics of Aspergillus sections Usti and Cavernicolus.</title>
        <authorList>
            <consortium name="Lawrence Berkeley National Laboratory"/>
            <person name="Nybo J.L."/>
            <person name="Vesth T.C."/>
            <person name="Theobald S."/>
            <person name="Frisvad J.C."/>
            <person name="Larsen T.O."/>
            <person name="Kjaerboelling I."/>
            <person name="Rothschild-Mancinelli K."/>
            <person name="Lyhne E.K."/>
            <person name="Kogle M.E."/>
            <person name="Barry K."/>
            <person name="Clum A."/>
            <person name="Na H."/>
            <person name="Ledsgaard L."/>
            <person name="Lin J."/>
            <person name="Lipzen A."/>
            <person name="Kuo A."/>
            <person name="Riley R."/>
            <person name="Mondo S."/>
            <person name="Labutti K."/>
            <person name="Haridas S."/>
            <person name="Pangalinan J."/>
            <person name="Salamov A.A."/>
            <person name="Simmons B.A."/>
            <person name="Magnuson J.K."/>
            <person name="Chen J."/>
            <person name="Drula E."/>
            <person name="Henrissat B."/>
            <person name="Wiebenga A."/>
            <person name="Lubbers R.J."/>
            <person name="Gomes A.C."/>
            <person name="Makela M.R."/>
            <person name="Stajich J."/>
            <person name="Grigoriev I.V."/>
            <person name="Mortensen U.H."/>
            <person name="De Vries R.P."/>
            <person name="Baker S.E."/>
            <person name="Andersen M.R."/>
        </authorList>
    </citation>
    <scope>NUCLEOTIDE SEQUENCE [LARGE SCALE GENOMIC DNA]</scope>
    <source>
        <strain evidence="3 4">CBS 588.65</strain>
    </source>
</reference>
<accession>A0ABR4I5P9</accession>
<gene>
    <name evidence="3" type="ORF">BJX63DRAFT_5037</name>
</gene>
<dbReference type="Pfam" id="PF10441">
    <property type="entry name" value="Urb2"/>
    <property type="match status" value="1"/>
</dbReference>
<protein>
    <submittedName>
        <fullName evidence="3">Urb2/Npa2 family-domain-containing protein</fullName>
    </submittedName>
</protein>
<dbReference type="InterPro" id="IPR052609">
    <property type="entry name" value="Ribosome_Biogenesis_Reg"/>
</dbReference>
<comment type="caution">
    <text evidence="3">The sequence shown here is derived from an EMBL/GenBank/DDBJ whole genome shotgun (WGS) entry which is preliminary data.</text>
</comment>
<evidence type="ECO:0000256" key="1">
    <source>
        <dbReference type="SAM" id="MobiDB-lite"/>
    </source>
</evidence>
<dbReference type="EMBL" id="JBFXLT010000001">
    <property type="protein sequence ID" value="KAL2823073.1"/>
    <property type="molecule type" value="Genomic_DNA"/>
</dbReference>
<evidence type="ECO:0000313" key="4">
    <source>
        <dbReference type="Proteomes" id="UP001610334"/>
    </source>
</evidence>
<name>A0ABR4I5P9_9EURO</name>
<dbReference type="PANTHER" id="PTHR15682">
    <property type="entry name" value="UNHEALTHY RIBOSOME BIOGENESIS PROTEIN 2 HOMOLOG"/>
    <property type="match status" value="1"/>
</dbReference>
<keyword evidence="4" id="KW-1185">Reference proteome</keyword>
<evidence type="ECO:0000313" key="3">
    <source>
        <dbReference type="EMBL" id="KAL2823073.1"/>
    </source>
</evidence>
<feature type="region of interest" description="Disordered" evidence="1">
    <location>
        <begin position="147"/>
        <end position="197"/>
    </location>
</feature>
<evidence type="ECO:0000259" key="2">
    <source>
        <dbReference type="Pfam" id="PF10441"/>
    </source>
</evidence>
<dbReference type="Proteomes" id="UP001610334">
    <property type="component" value="Unassembled WGS sequence"/>
</dbReference>
<dbReference type="PANTHER" id="PTHR15682:SF2">
    <property type="entry name" value="UNHEALTHY RIBOSOME BIOGENESIS PROTEIN 2 HOMOLOG"/>
    <property type="match status" value="1"/>
</dbReference>
<dbReference type="InterPro" id="IPR018849">
    <property type="entry name" value="Urb2/Npa2_C"/>
</dbReference>
<sequence length="1497" mass="167064">MPSISEVCQSPLAKLPSYSQTVQRPRSSQEALLQLEKGTASPSTQLNEAAQIIGLDLSLCASHPEINRAPHTPIHAAPKEEWVLRWLLKKLKAGKNYRVEPASFLLLRQLIDLIPPKTLGSTLKDQKFLGVVEHAIADLTDDVFTGLGDGTADSSPSESESSRTLSESSRTNEGLDKKGTKRKRARENAQDTMDIDEQPRTPASCYLTFTRILDCLYSLVTLSNRVNGANEAASSHIRHALRGEPQQAATTLGKSLTLASVAISQFCHGRKTTELQHLFYVLPALFEVWEWRSHRQDDSDQSSSNESFATHCCQSALRLLHCVRASQLDTDERTQVLHGVERLIALHVVLPARTGFLSRGGSGIDYSSSEPDWSSVQPITDTFRPILCTQELLNQDEAKSRLQWNTADLIPDFFAVATRSVARDTFRRKTDEEPWLETLFVAVAELAFSLVKAEGGPTFMRRFVNVLEQLFRIALKWDVRLSLHTLLTHARYTGLLKEGLSEVEWSLTALLIELGADVFLPNSGLADSNKFLEALLNKILLRWQSGVSSDSNNEVIKTGIILPLLRGFTGARDIATFMEIWYQQLGNVEAARLRDDNLGPFTVWEDDDLCNAFGDLLRNPLHQNLAATQMRAAAAEIRGGDGHINTSEDAYGQIVILESGLRKQAINLASTNPVLESVLSTVIPALSSDQVLHWRWRLWKLVRSLVENNTHKTDAGIGADLMNLTGAATKTIRRYHQESTSKLSARLECIEAYQFILATMKRTDDGEGFPTVMKEATDFIKTISTKNALRSMSSPWDGRSETIDSPTILGLAYFLTLVRNPGVWGRFESEVRRSLFGHILSLATAQYQPSSSTLESPASGAHFLQAWSSIISHEYLLNTPLIVNDLITVISKRVNDDPPNRKLYIESLQRIPASLITRRQRGAMLDLLQGVVLQQDSNPIVTVGILSLMARLADMSKTTAELTGNWEPIWNLAKAITLQGTDVDLDIMKAFRFLHRAVIAKLLLLAEGDRRKLFKKMYRKISTKVTKLQSLDPASMECFFLRISLSQLWQYRTQVPDAIEGPGLTSSRERMFELVVADVRSAKDQCKKQPLEETISLIKTLDALEDFEDLATNHVEIRKFLAKIENYVGKSADPESALRRHIRRRVLATQGLDKSVTAPIMQYAESLPLQQLYTEQQQLFIKATTDRFRSMSAATLLRVIQEVHQLGFLGKNAEYHLLIAGLAISAAPSTEDRESDQAKELSLVCTAIIEAVSQSKSHEEFVLATECLDVLLRSHPRCISQWNVDSLLSCIAVCASRSGPRISSEFSGMIYTRLCRLLGLLLGLHRQKIGGRFHLVLLPMQRLLHCLFARVKKSSTRLARSDTGNTQQPPWLAQLDATHATHYTRLLTSLCDPTVSAVSRPTLHATSHEGLTDQTKKAKRIAGQYLQYLIIDYAQSTLRNTLSPDVKAALLPGLYSALDAMSRETMRALNAGLDISGRAVFKVLYDDYMRFGRWNKG</sequence>
<proteinExistence type="predicted"/>